<keyword evidence="2" id="KW-1185">Reference proteome</keyword>
<dbReference type="EMBL" id="BPLQ01000746">
    <property type="protein sequence ID" value="GIX74402.1"/>
    <property type="molecule type" value="Genomic_DNA"/>
</dbReference>
<reference evidence="1 2" key="1">
    <citation type="submission" date="2021-06" db="EMBL/GenBank/DDBJ databases">
        <title>Caerostris darwini draft genome.</title>
        <authorList>
            <person name="Kono N."/>
            <person name="Arakawa K."/>
        </authorList>
    </citation>
    <scope>NUCLEOTIDE SEQUENCE [LARGE SCALE GENOMIC DNA]</scope>
</reference>
<evidence type="ECO:0008006" key="3">
    <source>
        <dbReference type="Google" id="ProtNLM"/>
    </source>
</evidence>
<evidence type="ECO:0000313" key="1">
    <source>
        <dbReference type="EMBL" id="GIX74402.1"/>
    </source>
</evidence>
<sequence length="166" mass="18925">MSTYPPHFLIRAVTPWSGLHGYQSQTDTSTTTRTEFETEEKCARTFFWLVGHCYGGNASHGSGRIQFPYRGHINGQALFNGYSEMISLMTSHRFDQKTSNVRLVFCMVELICCLHGRNEITLIPKLLEISARGLQAPLKQFVDLLSRFANRARDKIRLPPRSSQDL</sequence>
<proteinExistence type="predicted"/>
<dbReference type="Proteomes" id="UP001054837">
    <property type="component" value="Unassembled WGS sequence"/>
</dbReference>
<accession>A0AAV4MPY0</accession>
<organism evidence="1 2">
    <name type="scientific">Caerostris darwini</name>
    <dbReference type="NCBI Taxonomy" id="1538125"/>
    <lineage>
        <taxon>Eukaryota</taxon>
        <taxon>Metazoa</taxon>
        <taxon>Ecdysozoa</taxon>
        <taxon>Arthropoda</taxon>
        <taxon>Chelicerata</taxon>
        <taxon>Arachnida</taxon>
        <taxon>Araneae</taxon>
        <taxon>Araneomorphae</taxon>
        <taxon>Entelegynae</taxon>
        <taxon>Araneoidea</taxon>
        <taxon>Araneidae</taxon>
        <taxon>Caerostris</taxon>
    </lineage>
</organism>
<name>A0AAV4MPY0_9ARAC</name>
<comment type="caution">
    <text evidence="1">The sequence shown here is derived from an EMBL/GenBank/DDBJ whole genome shotgun (WGS) entry which is preliminary data.</text>
</comment>
<evidence type="ECO:0000313" key="2">
    <source>
        <dbReference type="Proteomes" id="UP001054837"/>
    </source>
</evidence>
<dbReference type="AlphaFoldDB" id="A0AAV4MPY0"/>
<protein>
    <recommendedName>
        <fullName evidence="3">LAGLIDADG homing endonuclease</fullName>
    </recommendedName>
</protein>
<gene>
    <name evidence="1" type="ORF">CDAR_235111</name>
</gene>